<dbReference type="RefSeq" id="WP_409085283.1">
    <property type="nucleotide sequence ID" value="NZ_JBJVMW010000010.1"/>
</dbReference>
<reference evidence="1 2" key="1">
    <citation type="submission" date="2024-12" db="EMBL/GenBank/DDBJ databases">
        <title>Forecasting of Potato common scab and diversities of Pathogenic streptomyces spp. in china.</title>
        <authorList>
            <person name="Handique U."/>
            <person name="Wu J."/>
        </authorList>
    </citation>
    <scope>NUCLEOTIDE SEQUENCE [LARGE SCALE GENOMIC DNA]</scope>
    <source>
        <strain evidence="1 2">ZRIMU1585</strain>
    </source>
</reference>
<gene>
    <name evidence="1" type="ORF">ACKI1S_28000</name>
</gene>
<accession>A0ABW9IQA2</accession>
<proteinExistence type="predicted"/>
<evidence type="ECO:0000313" key="2">
    <source>
        <dbReference type="Proteomes" id="UP001631993"/>
    </source>
</evidence>
<organism evidence="1 2">
    <name type="scientific">Streptomyces galilaeus</name>
    <dbReference type="NCBI Taxonomy" id="33899"/>
    <lineage>
        <taxon>Bacteria</taxon>
        <taxon>Bacillati</taxon>
        <taxon>Actinomycetota</taxon>
        <taxon>Actinomycetes</taxon>
        <taxon>Kitasatosporales</taxon>
        <taxon>Streptomycetaceae</taxon>
        <taxon>Streptomyces</taxon>
    </lineage>
</organism>
<evidence type="ECO:0000313" key="1">
    <source>
        <dbReference type="EMBL" id="MFM9649979.1"/>
    </source>
</evidence>
<name>A0ABW9IQA2_STRGJ</name>
<dbReference type="EMBL" id="JBJVNE010000014">
    <property type="protein sequence ID" value="MFM9649979.1"/>
    <property type="molecule type" value="Genomic_DNA"/>
</dbReference>
<comment type="caution">
    <text evidence="1">The sequence shown here is derived from an EMBL/GenBank/DDBJ whole genome shotgun (WGS) entry which is preliminary data.</text>
</comment>
<dbReference type="Proteomes" id="UP001631993">
    <property type="component" value="Unassembled WGS sequence"/>
</dbReference>
<sequence>MDISKYRIRKRGGKWHVFAPGWAFTPTFTGQNFRHCVNALPYLIRIADNRRRLLRGR</sequence>
<keyword evidence="2" id="KW-1185">Reference proteome</keyword>
<protein>
    <submittedName>
        <fullName evidence="1">Uncharacterized protein</fullName>
    </submittedName>
</protein>